<organism evidence="2">
    <name type="scientific">Rhizophora mucronata</name>
    <name type="common">Asiatic mangrove</name>
    <dbReference type="NCBI Taxonomy" id="61149"/>
    <lineage>
        <taxon>Eukaryota</taxon>
        <taxon>Viridiplantae</taxon>
        <taxon>Streptophyta</taxon>
        <taxon>Embryophyta</taxon>
        <taxon>Tracheophyta</taxon>
        <taxon>Spermatophyta</taxon>
        <taxon>Magnoliopsida</taxon>
        <taxon>eudicotyledons</taxon>
        <taxon>Gunneridae</taxon>
        <taxon>Pentapetalae</taxon>
        <taxon>rosids</taxon>
        <taxon>fabids</taxon>
        <taxon>Malpighiales</taxon>
        <taxon>Rhizophoraceae</taxon>
        <taxon>Rhizophora</taxon>
    </lineage>
</organism>
<evidence type="ECO:0000313" key="2">
    <source>
        <dbReference type="EMBL" id="MBW84879.1"/>
    </source>
</evidence>
<dbReference type="EMBL" id="GGEC01004396">
    <property type="protein sequence ID" value="MBW84879.1"/>
    <property type="molecule type" value="Transcribed_RNA"/>
</dbReference>
<dbReference type="AlphaFoldDB" id="A0A2P2IUH5"/>
<sequence length="95" mass="11619">MTWLGRRSKNCHSGQYSTNKKIANIRMVRLLLYWTDNRLIHLRKSIQVALDHMLKQNGIMVTSHRWRRFNVYLFFHWGWGTNRCDLLLSLFFFFL</sequence>
<name>A0A2P2IUH5_RHIMU</name>
<accession>A0A2P2IUH5</accession>
<protein>
    <submittedName>
        <fullName evidence="2">Uncharacterized protein</fullName>
    </submittedName>
</protein>
<proteinExistence type="predicted"/>
<reference evidence="2" key="1">
    <citation type="submission" date="2018-02" db="EMBL/GenBank/DDBJ databases">
        <title>Rhizophora mucronata_Transcriptome.</title>
        <authorList>
            <person name="Meera S.P."/>
            <person name="Sreeshan A."/>
            <person name="Augustine A."/>
        </authorList>
    </citation>
    <scope>NUCLEOTIDE SEQUENCE</scope>
    <source>
        <tissue evidence="2">Leaf</tissue>
    </source>
</reference>
<evidence type="ECO:0000256" key="1">
    <source>
        <dbReference type="SAM" id="Phobius"/>
    </source>
</evidence>
<feature type="transmembrane region" description="Helical" evidence="1">
    <location>
        <begin position="69"/>
        <end position="94"/>
    </location>
</feature>
<keyword evidence="1" id="KW-0812">Transmembrane</keyword>
<keyword evidence="1" id="KW-1133">Transmembrane helix</keyword>
<keyword evidence="1" id="KW-0472">Membrane</keyword>